<keyword evidence="2" id="KW-1185">Reference proteome</keyword>
<gene>
    <name evidence="1" type="ORF">H8R27_01030</name>
</gene>
<reference evidence="1 2" key="1">
    <citation type="submission" date="2020-08" db="EMBL/GenBank/DDBJ databases">
        <title>Description of novel Flavobacterium F-408 isolate.</title>
        <authorList>
            <person name="Saticioglu I.B."/>
            <person name="Duman M."/>
            <person name="Altun S."/>
        </authorList>
    </citation>
    <scope>NUCLEOTIDE SEQUENCE [LARGE SCALE GENOMIC DNA]</scope>
    <source>
        <strain evidence="1 2">F-408</strain>
    </source>
</reference>
<name>A0ABR7IUL7_9FLAO</name>
<organism evidence="1 2">
    <name type="scientific">Flavobacterium bernardetii</name>
    <dbReference type="NCBI Taxonomy" id="2813823"/>
    <lineage>
        <taxon>Bacteria</taxon>
        <taxon>Pseudomonadati</taxon>
        <taxon>Bacteroidota</taxon>
        <taxon>Flavobacteriia</taxon>
        <taxon>Flavobacteriales</taxon>
        <taxon>Flavobacteriaceae</taxon>
        <taxon>Flavobacterium</taxon>
    </lineage>
</organism>
<evidence type="ECO:0000313" key="2">
    <source>
        <dbReference type="Proteomes" id="UP000605990"/>
    </source>
</evidence>
<accession>A0ABR7IUL7</accession>
<protein>
    <recommendedName>
        <fullName evidence="3">DUF3298 domain-containing protein</fullName>
    </recommendedName>
</protein>
<proteinExistence type="predicted"/>
<sequence>MKNDTIKTLFLALFLVFTIENYSQTKKEVDTTKIAFIAYWAKGDNHKFKMVKSIERLKNDKSIRNDSIVYDAFFKVLDSTSTSYKISWKYNCDILYSLNLPERLKKDKKSITNIEVIYTTDETGMGVDIENWKTISDIYTKVINDVKNNLTAEEEKIYTSVLDPMLNALSKKEGIEEYCAKELNLFHFPFGVEFDPEEEITYDQIIPSPYSKEGLKAKTRVYFEDHNYKDSHCTFYSELNIDPDDSKKMITSLFKNMGIKDEEIKKQIKKSKYEINDSNGFDYIYNPGVPMYIINTRRVEIDIKDQKETRIDTIEIEFVEQINTK</sequence>
<dbReference type="RefSeq" id="WP_166124710.1">
    <property type="nucleotide sequence ID" value="NZ_JAANOQ010000001.1"/>
</dbReference>
<evidence type="ECO:0008006" key="3">
    <source>
        <dbReference type="Google" id="ProtNLM"/>
    </source>
</evidence>
<evidence type="ECO:0000313" key="1">
    <source>
        <dbReference type="EMBL" id="MBC5833458.1"/>
    </source>
</evidence>
<comment type="caution">
    <text evidence="1">The sequence shown here is derived from an EMBL/GenBank/DDBJ whole genome shotgun (WGS) entry which is preliminary data.</text>
</comment>
<dbReference type="Proteomes" id="UP000605990">
    <property type="component" value="Unassembled WGS sequence"/>
</dbReference>
<dbReference type="EMBL" id="JACRUN010000001">
    <property type="protein sequence ID" value="MBC5833458.1"/>
    <property type="molecule type" value="Genomic_DNA"/>
</dbReference>